<evidence type="ECO:0000313" key="2">
    <source>
        <dbReference type="Proteomes" id="UP000712570"/>
    </source>
</evidence>
<gene>
    <name evidence="1" type="ORF">HA050_09120</name>
</gene>
<evidence type="ECO:0008006" key="3">
    <source>
        <dbReference type="Google" id="ProtNLM"/>
    </source>
</evidence>
<keyword evidence="2" id="KW-1185">Reference proteome</keyword>
<proteinExistence type="predicted"/>
<reference evidence="1 2" key="1">
    <citation type="submission" date="2020-03" db="EMBL/GenBank/DDBJ databases">
        <title>Draft genome sequence of environmentally isolated violet-colored cultures.</title>
        <authorList>
            <person name="Wilson H.S."/>
        </authorList>
    </citation>
    <scope>NUCLEOTIDE SEQUENCE [LARGE SCALE GENOMIC DNA]</scope>
    <source>
        <strain evidence="1 2">HSC-16F04</strain>
    </source>
</reference>
<sequence length="210" mass="24437">MIKNIKKIDTTLDGDEFNKQIYPNDRENMGYSWIYLLGEKGRPCKTKIGLTTKENPLSRFKEMATGNTKLYFYLAYQLPAWYASSIALEEGTWHQFFDNPSCKTISKTKKDKSEQALLIRDFFQKLPESQRANFDRVKNSRRLTRWDGGSSEWFSVKPKDAAAVITDYIGGTKAQRYVNYDLNCNRNKGDYYDLSIAKNECIFTTTQRPH</sequence>
<dbReference type="RefSeq" id="WP_166824918.1">
    <property type="nucleotide sequence ID" value="NZ_JAAOLX010000004.1"/>
</dbReference>
<dbReference type="EMBL" id="JAAOLX010000004">
    <property type="protein sequence ID" value="NHQ86276.1"/>
    <property type="molecule type" value="Genomic_DNA"/>
</dbReference>
<comment type="caution">
    <text evidence="1">The sequence shown here is derived from an EMBL/GenBank/DDBJ whole genome shotgun (WGS) entry which is preliminary data.</text>
</comment>
<evidence type="ECO:0000313" key="1">
    <source>
        <dbReference type="EMBL" id="NHQ86276.1"/>
    </source>
</evidence>
<name>A0ABX0KP55_9NEIS</name>
<accession>A0ABX0KP55</accession>
<dbReference type="Proteomes" id="UP000712570">
    <property type="component" value="Unassembled WGS sequence"/>
</dbReference>
<organism evidence="1 2">
    <name type="scientific">Iodobacter violaceini</name>
    <dbReference type="NCBI Taxonomy" id="3044271"/>
    <lineage>
        <taxon>Bacteria</taxon>
        <taxon>Pseudomonadati</taxon>
        <taxon>Pseudomonadota</taxon>
        <taxon>Betaproteobacteria</taxon>
        <taxon>Neisseriales</taxon>
        <taxon>Chitinibacteraceae</taxon>
        <taxon>Iodobacter</taxon>
    </lineage>
</organism>
<protein>
    <recommendedName>
        <fullName evidence="3">GIY-YIG nuclease family protein</fullName>
    </recommendedName>
</protein>